<protein>
    <submittedName>
        <fullName evidence="1">Uncharacterized protein</fullName>
    </submittedName>
</protein>
<dbReference type="EMBL" id="CM056782">
    <property type="protein sequence ID" value="KAJ8731898.1"/>
    <property type="molecule type" value="Genomic_DNA"/>
</dbReference>
<gene>
    <name evidence="1" type="ORF">PYW08_014628</name>
</gene>
<name>A0ACC2R3F0_9NEOP</name>
<dbReference type="Proteomes" id="UP001231649">
    <property type="component" value="Chromosome 6"/>
</dbReference>
<comment type="caution">
    <text evidence="1">The sequence shown here is derived from an EMBL/GenBank/DDBJ whole genome shotgun (WGS) entry which is preliminary data.</text>
</comment>
<proteinExistence type="predicted"/>
<keyword evidence="2" id="KW-1185">Reference proteome</keyword>
<sequence>MFFKLLCAFSIAVAVVSAHGHSSQYIHRHDGHHEIVHHGHGHHDYYVEDSHTGDHKSQYEHRDGDVVKGHYSLHEPDGSVRHVHYHGDHHSGFHADVKHSTHHIVALFAILLAVVAARPQDGHHHHGHAHAISSQSIVLHQTHEHAHHEEHHEKKHEKHHKKHQEHHKKHEEHHHEEHHGHASSSQSIKQHHGHATEKHVEYYSHPKYEFAYKVEDPHTGDKKSQHEARDGDVVKGVYSLHQPDGTIRIVEYHADKKTGFNANVKYEGHAKHIVPEHHHHH</sequence>
<evidence type="ECO:0000313" key="2">
    <source>
        <dbReference type="Proteomes" id="UP001231649"/>
    </source>
</evidence>
<organism evidence="1 2">
    <name type="scientific">Mythimna loreyi</name>
    <dbReference type="NCBI Taxonomy" id="667449"/>
    <lineage>
        <taxon>Eukaryota</taxon>
        <taxon>Metazoa</taxon>
        <taxon>Ecdysozoa</taxon>
        <taxon>Arthropoda</taxon>
        <taxon>Hexapoda</taxon>
        <taxon>Insecta</taxon>
        <taxon>Pterygota</taxon>
        <taxon>Neoptera</taxon>
        <taxon>Endopterygota</taxon>
        <taxon>Lepidoptera</taxon>
        <taxon>Glossata</taxon>
        <taxon>Ditrysia</taxon>
        <taxon>Noctuoidea</taxon>
        <taxon>Noctuidae</taxon>
        <taxon>Noctuinae</taxon>
        <taxon>Hadenini</taxon>
        <taxon>Mythimna</taxon>
    </lineage>
</organism>
<accession>A0ACC2R3F0</accession>
<reference evidence="1" key="1">
    <citation type="submission" date="2023-03" db="EMBL/GenBank/DDBJ databases">
        <title>Chromosome-level genomes of two armyworms, Mythimna separata and Mythimna loreyi, provide insights into the biosynthesis and reception of sex pheromones.</title>
        <authorList>
            <person name="Zhao H."/>
        </authorList>
    </citation>
    <scope>NUCLEOTIDE SEQUENCE</scope>
    <source>
        <strain evidence="1">BeijingLab</strain>
    </source>
</reference>
<evidence type="ECO:0000313" key="1">
    <source>
        <dbReference type="EMBL" id="KAJ8731898.1"/>
    </source>
</evidence>